<evidence type="ECO:0000313" key="3">
    <source>
        <dbReference type="Proteomes" id="UP001066276"/>
    </source>
</evidence>
<comment type="caution">
    <text evidence="2">The sequence shown here is derived from an EMBL/GenBank/DDBJ whole genome shotgun (WGS) entry which is preliminary data.</text>
</comment>
<keyword evidence="3" id="KW-1185">Reference proteome</keyword>
<gene>
    <name evidence="2" type="ORF">NDU88_002502</name>
</gene>
<feature type="region of interest" description="Disordered" evidence="1">
    <location>
        <begin position="1"/>
        <end position="181"/>
    </location>
</feature>
<evidence type="ECO:0000256" key="1">
    <source>
        <dbReference type="SAM" id="MobiDB-lite"/>
    </source>
</evidence>
<organism evidence="2 3">
    <name type="scientific">Pleurodeles waltl</name>
    <name type="common">Iberian ribbed newt</name>
    <dbReference type="NCBI Taxonomy" id="8319"/>
    <lineage>
        <taxon>Eukaryota</taxon>
        <taxon>Metazoa</taxon>
        <taxon>Chordata</taxon>
        <taxon>Craniata</taxon>
        <taxon>Vertebrata</taxon>
        <taxon>Euteleostomi</taxon>
        <taxon>Amphibia</taxon>
        <taxon>Batrachia</taxon>
        <taxon>Caudata</taxon>
        <taxon>Salamandroidea</taxon>
        <taxon>Salamandridae</taxon>
        <taxon>Pleurodelinae</taxon>
        <taxon>Pleurodeles</taxon>
    </lineage>
</organism>
<dbReference type="AlphaFoldDB" id="A0AAV7KVK6"/>
<protein>
    <submittedName>
        <fullName evidence="2">Uncharacterized protein</fullName>
    </submittedName>
</protein>
<dbReference type="Proteomes" id="UP001066276">
    <property type="component" value="Chromosome 12"/>
</dbReference>
<accession>A0AAV7KVK6</accession>
<dbReference type="EMBL" id="JANPWB010000016">
    <property type="protein sequence ID" value="KAJ1082334.1"/>
    <property type="molecule type" value="Genomic_DNA"/>
</dbReference>
<name>A0AAV7KVK6_PLEWA</name>
<sequence length="181" mass="19298">MPPAGPPQSLGIKAKHQERQARPLHKLAHPHSLLLPHCNQPGPQVWPSPSEPIHRRLPSSHSRGPRGSFTSSPPALANVREGQATDPGRTMPSSTSMTRHTARPLSTEASHSLPPQAEQPVARGPQVGTAGQGLALQCTPPWALPQSSGGKAEHLGQQAQPLHTPACPHSFQLPHRNQRGP</sequence>
<proteinExistence type="predicted"/>
<reference evidence="2" key="1">
    <citation type="journal article" date="2022" name="bioRxiv">
        <title>Sequencing and chromosome-scale assembly of the giantPleurodeles waltlgenome.</title>
        <authorList>
            <person name="Brown T."/>
            <person name="Elewa A."/>
            <person name="Iarovenko S."/>
            <person name="Subramanian E."/>
            <person name="Araus A.J."/>
            <person name="Petzold A."/>
            <person name="Susuki M."/>
            <person name="Suzuki K.-i.T."/>
            <person name="Hayashi T."/>
            <person name="Toyoda A."/>
            <person name="Oliveira C."/>
            <person name="Osipova E."/>
            <person name="Leigh N.D."/>
            <person name="Simon A."/>
            <person name="Yun M.H."/>
        </authorList>
    </citation>
    <scope>NUCLEOTIDE SEQUENCE</scope>
    <source>
        <strain evidence="2">20211129_DDA</strain>
        <tissue evidence="2">Liver</tissue>
    </source>
</reference>
<evidence type="ECO:0000313" key="2">
    <source>
        <dbReference type="EMBL" id="KAJ1082334.1"/>
    </source>
</evidence>